<gene>
    <name evidence="2" type="ORF">G9B49_003495</name>
</gene>
<feature type="region of interest" description="Disordered" evidence="1">
    <location>
        <begin position="98"/>
        <end position="133"/>
    </location>
</feature>
<name>A0A742UDW2_SALER</name>
<dbReference type="EMBL" id="DAAUKO010000009">
    <property type="protein sequence ID" value="HAF1614511.1"/>
    <property type="molecule type" value="Genomic_DNA"/>
</dbReference>
<reference evidence="2" key="2">
    <citation type="submission" date="2020-02" db="EMBL/GenBank/DDBJ databases">
        <authorList>
            <consortium name="NCBI Pathogen Detection Project"/>
        </authorList>
    </citation>
    <scope>NUCLEOTIDE SEQUENCE</scope>
    <source>
        <strain evidence="2">MA.03-3818</strain>
    </source>
</reference>
<sequence>MKYCVGVLPSRWVLLTVEHGALCESNGGSRKGAAITVDISVVMPSDILSCTLCCIPHFFCFFGSLFSALTFLDFPLLCFKNEQAKSLSLRQLQIPPVQETVPGDLEEEPSGGHMQKSGELELTPSGAPLQMLP</sequence>
<evidence type="ECO:0000256" key="1">
    <source>
        <dbReference type="SAM" id="MobiDB-lite"/>
    </source>
</evidence>
<organism evidence="2">
    <name type="scientific">Salmonella enterica</name>
    <name type="common">Salmonella choleraesuis</name>
    <dbReference type="NCBI Taxonomy" id="28901"/>
    <lineage>
        <taxon>Bacteria</taxon>
        <taxon>Pseudomonadati</taxon>
        <taxon>Pseudomonadota</taxon>
        <taxon>Gammaproteobacteria</taxon>
        <taxon>Enterobacterales</taxon>
        <taxon>Enterobacteriaceae</taxon>
        <taxon>Salmonella</taxon>
    </lineage>
</organism>
<proteinExistence type="predicted"/>
<evidence type="ECO:0000313" key="2">
    <source>
        <dbReference type="EMBL" id="HAF1614511.1"/>
    </source>
</evidence>
<comment type="caution">
    <text evidence="2">The sequence shown here is derived from an EMBL/GenBank/DDBJ whole genome shotgun (WGS) entry which is preliminary data.</text>
</comment>
<dbReference type="AlphaFoldDB" id="A0A742UDW2"/>
<protein>
    <submittedName>
        <fullName evidence="2">Uncharacterized protein</fullName>
    </submittedName>
</protein>
<reference evidence="2" key="1">
    <citation type="journal article" date="2018" name="Genome Biol.">
        <title>SKESA: strategic k-mer extension for scrupulous assemblies.</title>
        <authorList>
            <person name="Souvorov A."/>
            <person name="Agarwala R."/>
            <person name="Lipman D.J."/>
        </authorList>
    </citation>
    <scope>NUCLEOTIDE SEQUENCE</scope>
    <source>
        <strain evidence="2">MA.03-3818</strain>
    </source>
</reference>
<accession>A0A742UDW2</accession>